<evidence type="ECO:0000313" key="8">
    <source>
        <dbReference type="Proteomes" id="UP000295604"/>
    </source>
</evidence>
<comment type="caution">
    <text evidence="7">The sequence shown here is derived from an EMBL/GenBank/DDBJ whole genome shotgun (WGS) entry which is preliminary data.</text>
</comment>
<dbReference type="InterPro" id="IPR029058">
    <property type="entry name" value="AB_hydrolase_fold"/>
</dbReference>
<organism evidence="7 8">
    <name type="scientific">Colletotrichum sidae</name>
    <dbReference type="NCBI Taxonomy" id="1347389"/>
    <lineage>
        <taxon>Eukaryota</taxon>
        <taxon>Fungi</taxon>
        <taxon>Dikarya</taxon>
        <taxon>Ascomycota</taxon>
        <taxon>Pezizomycotina</taxon>
        <taxon>Sordariomycetes</taxon>
        <taxon>Hypocreomycetidae</taxon>
        <taxon>Glomerellales</taxon>
        <taxon>Glomerellaceae</taxon>
        <taxon>Colletotrichum</taxon>
        <taxon>Colletotrichum orbiculare species complex</taxon>
    </lineage>
</organism>
<dbReference type="PANTHER" id="PTHR11802">
    <property type="entry name" value="SERINE PROTEASE FAMILY S10 SERINE CARBOXYPEPTIDASE"/>
    <property type="match status" value="1"/>
</dbReference>
<keyword evidence="3" id="KW-0645">Protease</keyword>
<dbReference type="PANTHER" id="PTHR11802:SF479">
    <property type="entry name" value="CARBOXYPEPTIDASE"/>
    <property type="match status" value="1"/>
</dbReference>
<evidence type="ECO:0000256" key="3">
    <source>
        <dbReference type="ARBA" id="ARBA00022670"/>
    </source>
</evidence>
<proteinExistence type="inferred from homology"/>
<dbReference type="Gene3D" id="3.40.50.1820">
    <property type="entry name" value="alpha/beta hydrolase"/>
    <property type="match status" value="1"/>
</dbReference>
<protein>
    <submittedName>
        <fullName evidence="7">Putative serine carboxypeptidase</fullName>
    </submittedName>
</protein>
<accession>A0A4R8TMA9</accession>
<feature type="region of interest" description="Disordered" evidence="6">
    <location>
        <begin position="291"/>
        <end position="312"/>
    </location>
</feature>
<dbReference type="PRINTS" id="PR00724">
    <property type="entry name" value="CRBOXYPTASEC"/>
</dbReference>
<keyword evidence="2 7" id="KW-0121">Carboxypeptidase</keyword>
<evidence type="ECO:0000313" key="7">
    <source>
        <dbReference type="EMBL" id="TEA19475.1"/>
    </source>
</evidence>
<dbReference type="AlphaFoldDB" id="A0A4R8TMA9"/>
<comment type="similarity">
    <text evidence="1">Belongs to the peptidase S10 family.</text>
</comment>
<dbReference type="SUPFAM" id="SSF53474">
    <property type="entry name" value="alpha/beta-Hydrolases"/>
    <property type="match status" value="1"/>
</dbReference>
<evidence type="ECO:0000256" key="2">
    <source>
        <dbReference type="ARBA" id="ARBA00022645"/>
    </source>
</evidence>
<dbReference type="InterPro" id="IPR001563">
    <property type="entry name" value="Peptidase_S10"/>
</dbReference>
<gene>
    <name evidence="7" type="ORF">C8034_v009702</name>
</gene>
<name>A0A4R8TMA9_9PEZI</name>
<evidence type="ECO:0000256" key="4">
    <source>
        <dbReference type="ARBA" id="ARBA00022801"/>
    </source>
</evidence>
<dbReference type="Pfam" id="PF00450">
    <property type="entry name" value="Peptidase_S10"/>
    <property type="match status" value="1"/>
</dbReference>
<dbReference type="Proteomes" id="UP000295604">
    <property type="component" value="Unassembled WGS sequence"/>
</dbReference>
<keyword evidence="8" id="KW-1185">Reference proteome</keyword>
<dbReference type="GO" id="GO:0004185">
    <property type="term" value="F:serine-type carboxypeptidase activity"/>
    <property type="evidence" value="ECO:0007669"/>
    <property type="project" value="InterPro"/>
</dbReference>
<evidence type="ECO:0000256" key="6">
    <source>
        <dbReference type="SAM" id="MobiDB-lite"/>
    </source>
</evidence>
<keyword evidence="5" id="KW-0325">Glycoprotein</keyword>
<dbReference type="EMBL" id="QAPF01000047">
    <property type="protein sequence ID" value="TEA19475.1"/>
    <property type="molecule type" value="Genomic_DNA"/>
</dbReference>
<dbReference type="GO" id="GO:0006508">
    <property type="term" value="P:proteolysis"/>
    <property type="evidence" value="ECO:0007669"/>
    <property type="project" value="UniProtKB-KW"/>
</dbReference>
<sequence length="863" mass="96212">MNSTQNEPEQDSKDKSYSGDIASRDCLREQLTADEHMASLVAFATTGIACFKMASCTLLKTVKIYLWDNPRQNDLYGIVDPNEQVEEVFVRIFRLQLQHHVRRLVICAASCIRMPETADPYSYRRSLRDIWDPSRACDFADVARGETDLAVDTWDRDGFFSHNLPEPTKRWHPRRDFDWGRIASLVEHLPVLNEVVFSSERSFLSNLLEVLHQNQPDCHPYVNKFDRHFPSPLGDASGVRESSSLCGMRFVNAQARAYLPNSVAADLDVVTRSAPNLRDVHYARYRPAGQHALPSGDAGAEEEYHEMSSKAKREPKFLTEKTKKFVVNGTSIPEVDFDLGESYAGLMPIQPNNDTSEKLYFWFFPSESDQAEKEILIWLTGGPGCSSTGELVSQNGPMLWQPGTFKPVRNKWSWHRITNVVWIDQPVGTGFSTGEPTAHDEFDVARQFQGFWRNFIDTFGMKGYRIYITGSSYSGMYCPYIASTMLDSADRDYFNVAGMQIFDGSYSVDSVGEEIPVLSFVERWDTVFRFNDTFRRSLREASDKCGYGAYMKKFLVFPPNGFQPPIPPGVDEDGNISAECDIWTKVTEAVSELNPCFSVYTVTDLCPLKYDPLGFNNGLDYRTRGAGPVYFNREDVKKAINAPPDKEWKFCADAPVFFNETDNSVLDGPGSQPVIPNVIDKTRNVILAHGSRDWALIDDGTLLTIQNLTWGGMLGFQAKPSAPLYVPYHDNDNPETVAAGGVVGTVHSERGLTYLAVAAAGHFVSQDAPSVAFRSVEVLVGRREGFESTVPFTFEPDQNGTRPTGELGNGTVLMFPEYLESGRGVFTSQPPSKNNTGGAVGPERGRAMFALGFAGAVALLLGL</sequence>
<keyword evidence="4" id="KW-0378">Hydrolase</keyword>
<evidence type="ECO:0000256" key="1">
    <source>
        <dbReference type="ARBA" id="ARBA00009431"/>
    </source>
</evidence>
<evidence type="ECO:0000256" key="5">
    <source>
        <dbReference type="ARBA" id="ARBA00023180"/>
    </source>
</evidence>
<reference evidence="7 8" key="1">
    <citation type="submission" date="2018-11" db="EMBL/GenBank/DDBJ databases">
        <title>Genome sequence and assembly of Colletotrichum sidae.</title>
        <authorList>
            <person name="Gan P."/>
            <person name="Shirasu K."/>
        </authorList>
    </citation>
    <scope>NUCLEOTIDE SEQUENCE [LARGE SCALE GENOMIC DNA]</scope>
    <source>
        <strain evidence="7 8">CBS 518.97</strain>
    </source>
</reference>